<organism evidence="2 3">
    <name type="scientific">Asparagus officinalis</name>
    <name type="common">Garden asparagus</name>
    <dbReference type="NCBI Taxonomy" id="4686"/>
    <lineage>
        <taxon>Eukaryota</taxon>
        <taxon>Viridiplantae</taxon>
        <taxon>Streptophyta</taxon>
        <taxon>Embryophyta</taxon>
        <taxon>Tracheophyta</taxon>
        <taxon>Spermatophyta</taxon>
        <taxon>Magnoliopsida</taxon>
        <taxon>Liliopsida</taxon>
        <taxon>Asparagales</taxon>
        <taxon>Asparagaceae</taxon>
        <taxon>Asparagoideae</taxon>
        <taxon>Asparagus</taxon>
    </lineage>
</organism>
<protein>
    <submittedName>
        <fullName evidence="2">Uncharacterized protein</fullName>
    </submittedName>
</protein>
<evidence type="ECO:0000313" key="2">
    <source>
        <dbReference type="EMBL" id="ONK72795.1"/>
    </source>
</evidence>
<dbReference type="Proteomes" id="UP000243459">
    <property type="component" value="Chromosome 4"/>
</dbReference>
<evidence type="ECO:0000313" key="3">
    <source>
        <dbReference type="Proteomes" id="UP000243459"/>
    </source>
</evidence>
<feature type="region of interest" description="Disordered" evidence="1">
    <location>
        <begin position="1"/>
        <end position="20"/>
    </location>
</feature>
<dbReference type="AlphaFoldDB" id="A0A5P1F352"/>
<sequence length="127" mass="13521">MSAARESGSGSWEGKRDRRLRSSQWEAGWRFHNAAGFGGGESVVGSRRQRGEVALAGCGCEERDNCLKEEVRQLSRSPTGSGDLVAAGSQHSAYSAAGMGLGQGRTGTRRLRGLRRAVGAPGTRCRR</sequence>
<proteinExistence type="predicted"/>
<name>A0A5P1F352_ASPOF</name>
<gene>
    <name evidence="2" type="ORF">A4U43_C04F23320</name>
</gene>
<reference evidence="3" key="1">
    <citation type="journal article" date="2017" name="Nat. Commun.">
        <title>The asparagus genome sheds light on the origin and evolution of a young Y chromosome.</title>
        <authorList>
            <person name="Harkess A."/>
            <person name="Zhou J."/>
            <person name="Xu C."/>
            <person name="Bowers J.E."/>
            <person name="Van der Hulst R."/>
            <person name="Ayyampalayam S."/>
            <person name="Mercati F."/>
            <person name="Riccardi P."/>
            <person name="McKain M.R."/>
            <person name="Kakrana A."/>
            <person name="Tang H."/>
            <person name="Ray J."/>
            <person name="Groenendijk J."/>
            <person name="Arikit S."/>
            <person name="Mathioni S.M."/>
            <person name="Nakano M."/>
            <person name="Shan H."/>
            <person name="Telgmann-Rauber A."/>
            <person name="Kanno A."/>
            <person name="Yue Z."/>
            <person name="Chen H."/>
            <person name="Li W."/>
            <person name="Chen Y."/>
            <person name="Xu X."/>
            <person name="Zhang Y."/>
            <person name="Luo S."/>
            <person name="Chen H."/>
            <person name="Gao J."/>
            <person name="Mao Z."/>
            <person name="Pires J.C."/>
            <person name="Luo M."/>
            <person name="Kudrna D."/>
            <person name="Wing R.A."/>
            <person name="Meyers B.C."/>
            <person name="Yi K."/>
            <person name="Kong H."/>
            <person name="Lavrijsen P."/>
            <person name="Sunseri F."/>
            <person name="Falavigna A."/>
            <person name="Ye Y."/>
            <person name="Leebens-Mack J.H."/>
            <person name="Chen G."/>
        </authorList>
    </citation>
    <scope>NUCLEOTIDE SEQUENCE [LARGE SCALE GENOMIC DNA]</scope>
    <source>
        <strain evidence="3">cv. DH0086</strain>
    </source>
</reference>
<dbReference type="Gramene" id="ONK72795">
    <property type="protein sequence ID" value="ONK72795"/>
    <property type="gene ID" value="A4U43_C04F23320"/>
</dbReference>
<accession>A0A5P1F352</accession>
<evidence type="ECO:0000256" key="1">
    <source>
        <dbReference type="SAM" id="MobiDB-lite"/>
    </source>
</evidence>
<keyword evidence="3" id="KW-1185">Reference proteome</keyword>
<dbReference type="EMBL" id="CM007384">
    <property type="protein sequence ID" value="ONK72795.1"/>
    <property type="molecule type" value="Genomic_DNA"/>
</dbReference>